<evidence type="ECO:0000259" key="1">
    <source>
        <dbReference type="Pfam" id="PF23055"/>
    </source>
</evidence>
<dbReference type="Proteomes" id="UP000887013">
    <property type="component" value="Unassembled WGS sequence"/>
</dbReference>
<evidence type="ECO:0000313" key="3">
    <source>
        <dbReference type="Proteomes" id="UP000887013"/>
    </source>
</evidence>
<evidence type="ECO:0000313" key="2">
    <source>
        <dbReference type="EMBL" id="GFU57164.1"/>
    </source>
</evidence>
<name>A0A8X6URN5_NEPPI</name>
<dbReference type="PANTHER" id="PTHR33327:SF3">
    <property type="entry name" value="RNA-DIRECTED DNA POLYMERASE"/>
    <property type="match status" value="1"/>
</dbReference>
<reference evidence="2" key="1">
    <citation type="submission" date="2020-08" db="EMBL/GenBank/DDBJ databases">
        <title>Multicomponent nature underlies the extraordinary mechanical properties of spider dragline silk.</title>
        <authorList>
            <person name="Kono N."/>
            <person name="Nakamura H."/>
            <person name="Mori M."/>
            <person name="Yoshida Y."/>
            <person name="Ohtoshi R."/>
            <person name="Malay A.D."/>
            <person name="Moran D.A.P."/>
            <person name="Tomita M."/>
            <person name="Numata K."/>
            <person name="Arakawa K."/>
        </authorList>
    </citation>
    <scope>NUCLEOTIDE SEQUENCE</scope>
</reference>
<gene>
    <name evidence="2" type="primary">AVEN_158839_1</name>
    <name evidence="2" type="ORF">NPIL_537761</name>
</gene>
<feature type="domain" description="DUF7041" evidence="1">
    <location>
        <begin position="19"/>
        <end position="101"/>
    </location>
</feature>
<dbReference type="Pfam" id="PF23055">
    <property type="entry name" value="DUF7041"/>
    <property type="match status" value="1"/>
</dbReference>
<accession>A0A8X6URN5</accession>
<dbReference type="EMBL" id="BMAW01039773">
    <property type="protein sequence ID" value="GFU57164.1"/>
    <property type="molecule type" value="Genomic_DNA"/>
</dbReference>
<dbReference type="AlphaFoldDB" id="A0A8X6URN5"/>
<protein>
    <recommendedName>
        <fullName evidence="1">DUF7041 domain-containing protein</fullName>
    </recommendedName>
</protein>
<comment type="caution">
    <text evidence="2">The sequence shown here is derived from an EMBL/GenBank/DDBJ whole genome shotgun (WGS) entry which is preliminary data.</text>
</comment>
<sequence>MPNETSDNSQIARVTVKPPPFWKHNPTLRFVRIEAQFDLAKISLYTTKFNYELSAIGSDILNSVSDLVLKPPENGKYEVLKKRLIKVHSESVASKIRTLLQGLELGDQRPSQLLTRMRSLTSVTISTFKIAVVRTFAEWNANNFCCSQRELRSVCYCC</sequence>
<keyword evidence="3" id="KW-1185">Reference proteome</keyword>
<dbReference type="OrthoDB" id="6431310at2759"/>
<dbReference type="PANTHER" id="PTHR33327">
    <property type="entry name" value="ENDONUCLEASE"/>
    <property type="match status" value="1"/>
</dbReference>
<dbReference type="InterPro" id="IPR055469">
    <property type="entry name" value="DUF7041"/>
</dbReference>
<organism evidence="2 3">
    <name type="scientific">Nephila pilipes</name>
    <name type="common">Giant wood spider</name>
    <name type="synonym">Nephila maculata</name>
    <dbReference type="NCBI Taxonomy" id="299642"/>
    <lineage>
        <taxon>Eukaryota</taxon>
        <taxon>Metazoa</taxon>
        <taxon>Ecdysozoa</taxon>
        <taxon>Arthropoda</taxon>
        <taxon>Chelicerata</taxon>
        <taxon>Arachnida</taxon>
        <taxon>Araneae</taxon>
        <taxon>Araneomorphae</taxon>
        <taxon>Entelegynae</taxon>
        <taxon>Araneoidea</taxon>
        <taxon>Nephilidae</taxon>
        <taxon>Nephila</taxon>
    </lineage>
</organism>
<proteinExistence type="predicted"/>